<dbReference type="GO" id="GO:0046103">
    <property type="term" value="P:inosine biosynthetic process"/>
    <property type="evidence" value="ECO:0007669"/>
    <property type="project" value="TreeGrafter"/>
</dbReference>
<dbReference type="GO" id="GO:0046872">
    <property type="term" value="F:metal ion binding"/>
    <property type="evidence" value="ECO:0007669"/>
    <property type="project" value="UniProtKB-KW"/>
</dbReference>
<evidence type="ECO:0000256" key="1">
    <source>
        <dbReference type="ARBA" id="ARBA00001947"/>
    </source>
</evidence>
<evidence type="ECO:0000256" key="2">
    <source>
        <dbReference type="ARBA" id="ARBA00006676"/>
    </source>
</evidence>
<reference evidence="8" key="1">
    <citation type="submission" date="2023-05" db="EMBL/GenBank/DDBJ databases">
        <authorList>
            <person name="Du J."/>
        </authorList>
    </citation>
    <scope>NUCLEOTIDE SEQUENCE</scope>
    <source>
        <strain evidence="8">UMB1064</strain>
    </source>
</reference>
<keyword evidence="5 8" id="KW-0378">Hydrolase</keyword>
<name>A0AAW9SU49_CORAY</name>
<evidence type="ECO:0000256" key="6">
    <source>
        <dbReference type="ARBA" id="ARBA00022833"/>
    </source>
</evidence>
<evidence type="ECO:0000256" key="3">
    <source>
        <dbReference type="ARBA" id="ARBA00012784"/>
    </source>
</evidence>
<organism evidence="8 9">
    <name type="scientific">Corynebacterium amycolatum</name>
    <dbReference type="NCBI Taxonomy" id="43765"/>
    <lineage>
        <taxon>Bacteria</taxon>
        <taxon>Bacillati</taxon>
        <taxon>Actinomycetota</taxon>
        <taxon>Actinomycetes</taxon>
        <taxon>Mycobacteriales</taxon>
        <taxon>Corynebacteriaceae</taxon>
        <taxon>Corynebacterium</taxon>
    </lineage>
</organism>
<protein>
    <recommendedName>
        <fullName evidence="3">adenosine deaminase</fullName>
        <ecNumber evidence="3">3.5.4.4</ecNumber>
    </recommendedName>
</protein>
<sequence length="409" mass="44280">MTKSLHSDAQSLDTQSSASNLDEMRKVVASLPKVLLHDHLDGGLRPQTVIDLAADCGYTDQLPTTDADELEKWFIDTGNSGSLPSYLTAFAHTCAVMQTAESLTRVAREAVEDLAADNVVYAELRLAPENHLEKGLDMQAVIDALVEGLAQGEAHAAAEGKHITARLLVCAMRQNNNSKEVAQLVIDNYGKNSDGYVVGFDIAGPENGFPPANHAEAFTMLRENLIPVTIHAGEDAGVDSLQDAVVQGARRLGHGVRIYEDFGASLEGIECQEVASAIRDRQIPLEICPTSNVQTGVCDSVADHPFSLLDDMSFACTVNTDNRLIGATSMTRECMELVENFGYGYSELFELTSNALNNAFVDLPTREHIMDTIIYPAYLQLIDNSDEDIETDVNGAGFGAEDELNLTLD</sequence>
<dbReference type="InterPro" id="IPR032466">
    <property type="entry name" value="Metal_Hydrolase"/>
</dbReference>
<comment type="cofactor">
    <cofactor evidence="1">
        <name>Zn(2+)</name>
        <dbReference type="ChEBI" id="CHEBI:29105"/>
    </cofactor>
</comment>
<dbReference type="EMBL" id="JASOOY020000020">
    <property type="protein sequence ID" value="MEO3717276.1"/>
    <property type="molecule type" value="Genomic_DNA"/>
</dbReference>
<reference evidence="8" key="2">
    <citation type="submission" date="2024-05" db="EMBL/GenBank/DDBJ databases">
        <authorList>
            <person name="Wolfe A."/>
        </authorList>
    </citation>
    <scope>NUCLEOTIDE SEQUENCE</scope>
    <source>
        <strain evidence="8">UMB1064</strain>
    </source>
</reference>
<gene>
    <name evidence="8" type="ORF">QP460_006710</name>
</gene>
<feature type="domain" description="Adenosine deaminase" evidence="7">
    <location>
        <begin position="32"/>
        <end position="374"/>
    </location>
</feature>
<dbReference type="NCBIfam" id="NF006847">
    <property type="entry name" value="PRK09358.1-2"/>
    <property type="match status" value="1"/>
</dbReference>
<dbReference type="NCBIfam" id="TIGR01430">
    <property type="entry name" value="aden_deam"/>
    <property type="match status" value="1"/>
</dbReference>
<dbReference type="SUPFAM" id="SSF51556">
    <property type="entry name" value="Metallo-dependent hydrolases"/>
    <property type="match status" value="1"/>
</dbReference>
<dbReference type="EC" id="3.5.4.4" evidence="3"/>
<dbReference type="InterPro" id="IPR001365">
    <property type="entry name" value="A_deaminase_dom"/>
</dbReference>
<keyword evidence="4" id="KW-0479">Metal-binding</keyword>
<dbReference type="Pfam" id="PF00962">
    <property type="entry name" value="A_deaminase"/>
    <property type="match status" value="1"/>
</dbReference>
<dbReference type="AlphaFoldDB" id="A0AAW9SU49"/>
<dbReference type="GO" id="GO:0004000">
    <property type="term" value="F:adenosine deaminase activity"/>
    <property type="evidence" value="ECO:0007669"/>
    <property type="project" value="TreeGrafter"/>
</dbReference>
<dbReference type="GO" id="GO:0005829">
    <property type="term" value="C:cytosol"/>
    <property type="evidence" value="ECO:0007669"/>
    <property type="project" value="TreeGrafter"/>
</dbReference>
<dbReference type="PANTHER" id="PTHR11409:SF43">
    <property type="entry name" value="ADENOSINE DEAMINASE"/>
    <property type="match status" value="1"/>
</dbReference>
<dbReference type="Gene3D" id="3.20.20.140">
    <property type="entry name" value="Metal-dependent hydrolases"/>
    <property type="match status" value="1"/>
</dbReference>
<evidence type="ECO:0000256" key="4">
    <source>
        <dbReference type="ARBA" id="ARBA00022723"/>
    </source>
</evidence>
<keyword evidence="6" id="KW-0862">Zinc</keyword>
<comment type="caution">
    <text evidence="8">The sequence shown here is derived from an EMBL/GenBank/DDBJ whole genome shotgun (WGS) entry which is preliminary data.</text>
</comment>
<dbReference type="PANTHER" id="PTHR11409">
    <property type="entry name" value="ADENOSINE DEAMINASE"/>
    <property type="match status" value="1"/>
</dbReference>
<dbReference type="GO" id="GO:0043103">
    <property type="term" value="P:hypoxanthine salvage"/>
    <property type="evidence" value="ECO:0007669"/>
    <property type="project" value="TreeGrafter"/>
</dbReference>
<accession>A0AAW9SU49</accession>
<dbReference type="GO" id="GO:0006154">
    <property type="term" value="P:adenosine catabolic process"/>
    <property type="evidence" value="ECO:0007669"/>
    <property type="project" value="TreeGrafter"/>
</dbReference>
<evidence type="ECO:0000313" key="9">
    <source>
        <dbReference type="Proteomes" id="UP001223646"/>
    </source>
</evidence>
<comment type="similarity">
    <text evidence="2">Belongs to the metallo-dependent hydrolases superfamily. Adenosine and AMP deaminases family.</text>
</comment>
<dbReference type="InterPro" id="IPR006330">
    <property type="entry name" value="Ado/ade_deaminase"/>
</dbReference>
<dbReference type="Proteomes" id="UP001223646">
    <property type="component" value="Unassembled WGS sequence"/>
</dbReference>
<proteinExistence type="inferred from homology"/>
<evidence type="ECO:0000259" key="7">
    <source>
        <dbReference type="Pfam" id="PF00962"/>
    </source>
</evidence>
<evidence type="ECO:0000256" key="5">
    <source>
        <dbReference type="ARBA" id="ARBA00022801"/>
    </source>
</evidence>
<dbReference type="RefSeq" id="WP_048731569.1">
    <property type="nucleotide sequence ID" value="NZ_JASOMP010000009.1"/>
</dbReference>
<evidence type="ECO:0000313" key="8">
    <source>
        <dbReference type="EMBL" id="MEO3717276.1"/>
    </source>
</evidence>